<comment type="caution">
    <text evidence="3">The sequence shown here is derived from an EMBL/GenBank/DDBJ whole genome shotgun (WGS) entry which is preliminary data.</text>
</comment>
<gene>
    <name evidence="3" type="ORF">CRG98_038827</name>
</gene>
<name>A0A2I0IBS5_PUNGR</name>
<dbReference type="STRING" id="22663.A0A2I0IBS5"/>
<dbReference type="AlphaFoldDB" id="A0A2I0IBS5"/>
<dbReference type="Gene3D" id="1.10.340.70">
    <property type="match status" value="1"/>
</dbReference>
<keyword evidence="4" id="KW-1185">Reference proteome</keyword>
<dbReference type="InterPro" id="IPR041588">
    <property type="entry name" value="Integrase_H2C2"/>
</dbReference>
<dbReference type="PANTHER" id="PTHR35046:SF18">
    <property type="entry name" value="RNA-DIRECTED DNA POLYMERASE"/>
    <property type="match status" value="1"/>
</dbReference>
<dbReference type="InterPro" id="IPR056924">
    <property type="entry name" value="SH3_Tf2-1"/>
</dbReference>
<evidence type="ECO:0000313" key="4">
    <source>
        <dbReference type="Proteomes" id="UP000233551"/>
    </source>
</evidence>
<evidence type="ECO:0000313" key="3">
    <source>
        <dbReference type="EMBL" id="PKI40816.1"/>
    </source>
</evidence>
<dbReference type="EMBL" id="PGOL01003489">
    <property type="protein sequence ID" value="PKI40816.1"/>
    <property type="molecule type" value="Genomic_DNA"/>
</dbReference>
<evidence type="ECO:0000259" key="1">
    <source>
        <dbReference type="Pfam" id="PF17921"/>
    </source>
</evidence>
<feature type="domain" description="Tf2-1-like SH3-like" evidence="2">
    <location>
        <begin position="164"/>
        <end position="218"/>
    </location>
</feature>
<sequence>MVKHKSGVTNRVANALSRKSNFLVNQRVEVPGFDCLRDLLETNPYFSNVLGKFRVGEKSKFLLHDGFLFKGNQLCIPDCSLHLQIIKKLHGECHVGRDRTLLLVQGSYFWPTIRKEVEKYVQKCRVCNVSKGTATNDGLYMPLPVPSRPWEDVSMDFVLGLPRTQRDRYPAGEYNKLLARKIGPVEVVEKINSNAYWLKLPSHICTAYVFNMKHLIPYTGDSSDDDDSMANSLH</sequence>
<evidence type="ECO:0000259" key="2">
    <source>
        <dbReference type="Pfam" id="PF24626"/>
    </source>
</evidence>
<dbReference type="Pfam" id="PF24626">
    <property type="entry name" value="SH3_Tf2-1"/>
    <property type="match status" value="1"/>
</dbReference>
<organism evidence="3 4">
    <name type="scientific">Punica granatum</name>
    <name type="common">Pomegranate</name>
    <dbReference type="NCBI Taxonomy" id="22663"/>
    <lineage>
        <taxon>Eukaryota</taxon>
        <taxon>Viridiplantae</taxon>
        <taxon>Streptophyta</taxon>
        <taxon>Embryophyta</taxon>
        <taxon>Tracheophyta</taxon>
        <taxon>Spermatophyta</taxon>
        <taxon>Magnoliopsida</taxon>
        <taxon>eudicotyledons</taxon>
        <taxon>Gunneridae</taxon>
        <taxon>Pentapetalae</taxon>
        <taxon>rosids</taxon>
        <taxon>malvids</taxon>
        <taxon>Myrtales</taxon>
        <taxon>Lythraceae</taxon>
        <taxon>Punica</taxon>
    </lineage>
</organism>
<dbReference type="PANTHER" id="PTHR35046">
    <property type="entry name" value="ZINC KNUCKLE (CCHC-TYPE) FAMILY PROTEIN"/>
    <property type="match status" value="1"/>
</dbReference>
<protein>
    <submittedName>
        <fullName evidence="3">Uncharacterized protein</fullName>
    </submittedName>
</protein>
<dbReference type="FunFam" id="1.10.340.70:FF:000001">
    <property type="entry name" value="Retrovirus-related Pol polyprotein from transposon gypsy-like Protein"/>
    <property type="match status" value="1"/>
</dbReference>
<dbReference type="Pfam" id="PF17921">
    <property type="entry name" value="Integrase_H2C2"/>
    <property type="match status" value="1"/>
</dbReference>
<reference evidence="3 4" key="1">
    <citation type="submission" date="2017-11" db="EMBL/GenBank/DDBJ databases">
        <title>De-novo sequencing of pomegranate (Punica granatum L.) genome.</title>
        <authorList>
            <person name="Akparov Z."/>
            <person name="Amiraslanov A."/>
            <person name="Hajiyeva S."/>
            <person name="Abbasov M."/>
            <person name="Kaur K."/>
            <person name="Hamwieh A."/>
            <person name="Solovyev V."/>
            <person name="Salamov A."/>
            <person name="Braich B."/>
            <person name="Kosarev P."/>
            <person name="Mahmoud A."/>
            <person name="Hajiyev E."/>
            <person name="Babayeva S."/>
            <person name="Izzatullayeva V."/>
            <person name="Mammadov A."/>
            <person name="Mammadov A."/>
            <person name="Sharifova S."/>
            <person name="Ojaghi J."/>
            <person name="Eynullazada K."/>
            <person name="Bayramov B."/>
            <person name="Abdulazimova A."/>
            <person name="Shahmuradov I."/>
        </authorList>
    </citation>
    <scope>NUCLEOTIDE SEQUENCE [LARGE SCALE GENOMIC DNA]</scope>
    <source>
        <strain evidence="4">cv. AG2017</strain>
        <tissue evidence="3">Leaf</tissue>
    </source>
</reference>
<accession>A0A2I0IBS5</accession>
<proteinExistence type="predicted"/>
<dbReference type="Proteomes" id="UP000233551">
    <property type="component" value="Unassembled WGS sequence"/>
</dbReference>
<feature type="domain" description="Integrase zinc-binding" evidence="1">
    <location>
        <begin position="79"/>
        <end position="131"/>
    </location>
</feature>